<protein>
    <submittedName>
        <fullName evidence="1">Uncharacterized protein</fullName>
    </submittedName>
</protein>
<dbReference type="KEGG" id="cna:AB433_06360"/>
<name>A0A0G3XGF4_9SPHN</name>
<dbReference type="EMBL" id="CP011770">
    <property type="protein sequence ID" value="AKM09689.1"/>
    <property type="molecule type" value="Genomic_DNA"/>
</dbReference>
<dbReference type="Proteomes" id="UP000035287">
    <property type="component" value="Chromosome"/>
</dbReference>
<dbReference type="RefSeq" id="WP_047820375.1">
    <property type="nucleotide sequence ID" value="NZ_CP011770.1"/>
</dbReference>
<evidence type="ECO:0000313" key="1">
    <source>
        <dbReference type="EMBL" id="AKM09689.1"/>
    </source>
</evidence>
<evidence type="ECO:0000313" key="2">
    <source>
        <dbReference type="Proteomes" id="UP000035287"/>
    </source>
</evidence>
<keyword evidence="2" id="KW-1185">Reference proteome</keyword>
<proteinExistence type="predicted"/>
<dbReference type="AlphaFoldDB" id="A0A0G3XGF4"/>
<sequence length="78" mass="8559">MPTAALEPAREPALAPTAAPRRFRAAMLRRPTFGRRKGAALPPIAEDDTGTFRITNQDVRDFLMAYSACFMAVIGFFA</sequence>
<dbReference type="PATRIC" id="fig|1348774.3.peg.1331"/>
<accession>A0A0G3XGF4</accession>
<gene>
    <name evidence="1" type="ORF">AB433_06360</name>
</gene>
<reference evidence="1 2" key="1">
    <citation type="submission" date="2015-06" db="EMBL/GenBank/DDBJ databases">
        <authorList>
            <person name="Zeng Y."/>
            <person name="Huang Y."/>
        </authorList>
    </citation>
    <scope>NUCLEOTIDE SEQUENCE [LARGE SCALE GENOMIC DNA]</scope>
    <source>
        <strain evidence="1 2">PQ-2</strain>
    </source>
</reference>
<organism evidence="1 2">
    <name type="scientific">Croceicoccus naphthovorans</name>
    <dbReference type="NCBI Taxonomy" id="1348774"/>
    <lineage>
        <taxon>Bacteria</taxon>
        <taxon>Pseudomonadati</taxon>
        <taxon>Pseudomonadota</taxon>
        <taxon>Alphaproteobacteria</taxon>
        <taxon>Sphingomonadales</taxon>
        <taxon>Erythrobacteraceae</taxon>
        <taxon>Croceicoccus</taxon>
    </lineage>
</organism>
<dbReference type="OrthoDB" id="7428630at2"/>